<evidence type="ECO:0000256" key="8">
    <source>
        <dbReference type="ARBA" id="ARBA00023295"/>
    </source>
</evidence>
<comment type="catalytic activity">
    <reaction evidence="1">
        <text>Random hydrolysis of (1-&gt;4)-beta-D-mannosidic linkages in mannans, galactomannans and glucomannans.</text>
        <dbReference type="EC" id="3.2.1.78"/>
    </reaction>
</comment>
<name>A0A6A5KHJ8_9PLEO</name>
<feature type="chain" id="PRO_5025677607" description="mannan endo-1,4-beta-mannosidase" evidence="9">
    <location>
        <begin position="19"/>
        <end position="407"/>
    </location>
</feature>
<protein>
    <recommendedName>
        <fullName evidence="4">mannan endo-1,4-beta-mannosidase</fullName>
        <ecNumber evidence="4">3.2.1.78</ecNumber>
    </recommendedName>
</protein>
<gene>
    <name evidence="11" type="ORF">BDW02DRAFT_547689</name>
</gene>
<dbReference type="SUPFAM" id="SSF51445">
    <property type="entry name" value="(Trans)glycosidases"/>
    <property type="match status" value="1"/>
</dbReference>
<dbReference type="GO" id="GO:0016985">
    <property type="term" value="F:mannan endo-1,4-beta-mannosidase activity"/>
    <property type="evidence" value="ECO:0007669"/>
    <property type="project" value="UniProtKB-EC"/>
</dbReference>
<dbReference type="Pfam" id="PF26410">
    <property type="entry name" value="GH5_mannosidase"/>
    <property type="match status" value="1"/>
</dbReference>
<dbReference type="OrthoDB" id="406631at2759"/>
<dbReference type="AlphaFoldDB" id="A0A6A5KHJ8"/>
<dbReference type="EMBL" id="ML975284">
    <property type="protein sequence ID" value="KAF1835610.1"/>
    <property type="molecule type" value="Genomic_DNA"/>
</dbReference>
<keyword evidence="5" id="KW-0964">Secreted</keyword>
<accession>A0A6A5KHJ8</accession>
<organism evidence="11 12">
    <name type="scientific">Decorospora gaudefroyi</name>
    <dbReference type="NCBI Taxonomy" id="184978"/>
    <lineage>
        <taxon>Eukaryota</taxon>
        <taxon>Fungi</taxon>
        <taxon>Dikarya</taxon>
        <taxon>Ascomycota</taxon>
        <taxon>Pezizomycotina</taxon>
        <taxon>Dothideomycetes</taxon>
        <taxon>Pleosporomycetidae</taxon>
        <taxon>Pleosporales</taxon>
        <taxon>Pleosporineae</taxon>
        <taxon>Pleosporaceae</taxon>
        <taxon>Decorospora</taxon>
    </lineage>
</organism>
<dbReference type="Proteomes" id="UP000800040">
    <property type="component" value="Unassembled WGS sequence"/>
</dbReference>
<dbReference type="PANTHER" id="PTHR31451">
    <property type="match status" value="1"/>
</dbReference>
<dbReference type="InterPro" id="IPR017853">
    <property type="entry name" value="GH"/>
</dbReference>
<evidence type="ECO:0000256" key="5">
    <source>
        <dbReference type="ARBA" id="ARBA00022525"/>
    </source>
</evidence>
<dbReference type="GO" id="GO:0005576">
    <property type="term" value="C:extracellular region"/>
    <property type="evidence" value="ECO:0007669"/>
    <property type="project" value="UniProtKB-SubCell"/>
</dbReference>
<evidence type="ECO:0000256" key="2">
    <source>
        <dbReference type="ARBA" id="ARBA00004613"/>
    </source>
</evidence>
<sequence length="407" mass="45464">MFLRNTASFLLLLSGASAAAIEKKGAPPAGFVTTKGNVFQLDGKDFYFAGSNAYYFPFNDLESDVEAGLSAAKEAGLKVFRTWGFNDRNRTTLPDGLPKYGGEGAGPSPNVMQWWSNGTQEINLEPFDKVVRAAEKTGMKLVVALTNNWADYGGMDVYTVNLGYKYHDDFYHVPAIKTAFKKYVKAMVTRYAHSPAIMAWELTNEARCGADGTRNLPRSTTCTPNTLTTWIAEMSTYIKTLDADHLVTWGGEGEFNRISADGFYNGYDGGDYDAVLALPNIDYGTFHSYPDWWSKTLEWTTQWIVDHADASRAVGKPVVHEEYGWLTDDKRQEYLGRSSDVSRTEALGEWQATSLREKMSDMYWQFGYGGYSYGANHNDGFTIYLEDEEAEMLVYGHAEKVNALGEV</sequence>
<proteinExistence type="inferred from homology"/>
<keyword evidence="7 11" id="KW-0378">Hydrolase</keyword>
<dbReference type="InterPro" id="IPR045053">
    <property type="entry name" value="MAN-like"/>
</dbReference>
<dbReference type="EC" id="3.2.1.78" evidence="4"/>
<evidence type="ECO:0000256" key="7">
    <source>
        <dbReference type="ARBA" id="ARBA00022801"/>
    </source>
</evidence>
<evidence type="ECO:0000313" key="12">
    <source>
        <dbReference type="Proteomes" id="UP000800040"/>
    </source>
</evidence>
<keyword evidence="12" id="KW-1185">Reference proteome</keyword>
<evidence type="ECO:0000259" key="10">
    <source>
        <dbReference type="Pfam" id="PF26410"/>
    </source>
</evidence>
<dbReference type="PANTHER" id="PTHR31451:SF21">
    <property type="entry name" value="MANNAN ENDO-1,4-BETA-MANNOSIDASE C"/>
    <property type="match status" value="1"/>
</dbReference>
<feature type="signal peptide" evidence="9">
    <location>
        <begin position="1"/>
        <end position="18"/>
    </location>
</feature>
<comment type="subcellular location">
    <subcellularLocation>
        <location evidence="2">Secreted</location>
    </subcellularLocation>
</comment>
<dbReference type="GO" id="GO:0046355">
    <property type="term" value="P:mannan catabolic process"/>
    <property type="evidence" value="ECO:0007669"/>
    <property type="project" value="UniProtKB-ARBA"/>
</dbReference>
<dbReference type="Gene3D" id="3.20.20.80">
    <property type="entry name" value="Glycosidases"/>
    <property type="match status" value="1"/>
</dbReference>
<keyword evidence="8" id="KW-0326">Glycosidase</keyword>
<evidence type="ECO:0000256" key="6">
    <source>
        <dbReference type="ARBA" id="ARBA00022729"/>
    </source>
</evidence>
<reference evidence="11" key="1">
    <citation type="submission" date="2020-01" db="EMBL/GenBank/DDBJ databases">
        <authorList>
            <consortium name="DOE Joint Genome Institute"/>
            <person name="Haridas S."/>
            <person name="Albert R."/>
            <person name="Binder M."/>
            <person name="Bloem J."/>
            <person name="Labutti K."/>
            <person name="Salamov A."/>
            <person name="Andreopoulos B."/>
            <person name="Baker S.E."/>
            <person name="Barry K."/>
            <person name="Bills G."/>
            <person name="Bluhm B.H."/>
            <person name="Cannon C."/>
            <person name="Castanera R."/>
            <person name="Culley D.E."/>
            <person name="Daum C."/>
            <person name="Ezra D."/>
            <person name="Gonzalez J.B."/>
            <person name="Henrissat B."/>
            <person name="Kuo A."/>
            <person name="Liang C."/>
            <person name="Lipzen A."/>
            <person name="Lutzoni F."/>
            <person name="Magnuson J."/>
            <person name="Mondo S."/>
            <person name="Nolan M."/>
            <person name="Ohm R."/>
            <person name="Pangilinan J."/>
            <person name="Park H.-J."/>
            <person name="Ramirez L."/>
            <person name="Alfaro M."/>
            <person name="Sun H."/>
            <person name="Tritt A."/>
            <person name="Yoshinaga Y."/>
            <person name="Zwiers L.-H."/>
            <person name="Turgeon B.G."/>
            <person name="Goodwin S.B."/>
            <person name="Spatafora J.W."/>
            <person name="Crous P.W."/>
            <person name="Grigoriev I.V."/>
        </authorList>
    </citation>
    <scope>NUCLEOTIDE SEQUENCE</scope>
    <source>
        <strain evidence="11">P77</strain>
    </source>
</reference>
<evidence type="ECO:0000256" key="3">
    <source>
        <dbReference type="ARBA" id="ARBA00005641"/>
    </source>
</evidence>
<dbReference type="InterPro" id="IPR001547">
    <property type="entry name" value="Glyco_hydro_5"/>
</dbReference>
<comment type="similarity">
    <text evidence="3">Belongs to the glycosyl hydrolase 5 (cellulase A) family.</text>
</comment>
<evidence type="ECO:0000256" key="1">
    <source>
        <dbReference type="ARBA" id="ARBA00001678"/>
    </source>
</evidence>
<keyword evidence="6 9" id="KW-0732">Signal</keyword>
<feature type="domain" description="Glycoside hydrolase family 5" evidence="10">
    <location>
        <begin position="30"/>
        <end position="330"/>
    </location>
</feature>
<dbReference type="FunFam" id="3.20.20.80:FF:000076">
    <property type="entry name" value="Mannan endo-1,4-beta-mannosidase A"/>
    <property type="match status" value="1"/>
</dbReference>
<evidence type="ECO:0000256" key="4">
    <source>
        <dbReference type="ARBA" id="ARBA00012706"/>
    </source>
</evidence>
<evidence type="ECO:0000256" key="9">
    <source>
        <dbReference type="SAM" id="SignalP"/>
    </source>
</evidence>
<evidence type="ECO:0000313" key="11">
    <source>
        <dbReference type="EMBL" id="KAF1835610.1"/>
    </source>
</evidence>